<gene>
    <name evidence="12" type="primary">MSW1</name>
    <name evidence="12" type="ORF">LTR05_001050</name>
</gene>
<dbReference type="PANTHER" id="PTHR43766">
    <property type="entry name" value="TRYPTOPHAN--TRNA LIGASE, MITOCHONDRIAL"/>
    <property type="match status" value="1"/>
</dbReference>
<sequence>MFTRSSSSIGKPVKRVVQRCCSRCTASQQQQLHTAHQAGYTPARPPLRQPARTGNKSTLRRNLNSHKEDSIHKSRQTIFSLIQPTGALRQWKDLQDREPNPDAPGSKYRRLFGLADLHSLTSKQDPQLRRENIRQTLASLLAIGLDPKHSLIFLQSSVSAHSELMWILSNVASTGYLSRMTQWKDKAGIPTSTAVSEPEQTLENIDEKAREKLKLGLFSYPVLQAADILLYDADYVPVGEDQAQHVEFTRHLARSFNSTYNANQKPILTVPQLMLSSAKRVMSLQDPTKKMSKSDPDEASRVLITDLPEVIVHKFKRALTDSVAGPITFDPQQRPGVSNLIEILRHVTRSQRSSNEIAQDYANKNLGKLKKDVAEAVINEFAGIRERYEQLVRPGNKDIEQVIDTGYHMASLIARRTLSRVKKAVGLLEPDSLSRPMEGARVGGPVPTSGRTL</sequence>
<keyword evidence="4 10" id="KW-0436">Ligase</keyword>
<keyword evidence="5 10" id="KW-0547">Nucleotide-binding</keyword>
<evidence type="ECO:0000256" key="10">
    <source>
        <dbReference type="RuleBase" id="RU363036"/>
    </source>
</evidence>
<dbReference type="Gene3D" id="3.40.50.620">
    <property type="entry name" value="HUPs"/>
    <property type="match status" value="1"/>
</dbReference>
<name>A0AAN7YJW1_9EURO</name>
<evidence type="ECO:0000256" key="1">
    <source>
        <dbReference type="ARBA" id="ARBA00004173"/>
    </source>
</evidence>
<accession>A0AAN7YJW1</accession>
<dbReference type="InterPro" id="IPR050203">
    <property type="entry name" value="Trp-tRNA_synthetase"/>
</dbReference>
<feature type="region of interest" description="Disordered" evidence="11">
    <location>
        <begin position="33"/>
        <end position="75"/>
    </location>
</feature>
<dbReference type="CDD" id="cd00806">
    <property type="entry name" value="TrpRS_core"/>
    <property type="match status" value="1"/>
</dbReference>
<evidence type="ECO:0000256" key="2">
    <source>
        <dbReference type="ARBA" id="ARBA00005594"/>
    </source>
</evidence>
<dbReference type="PRINTS" id="PR01039">
    <property type="entry name" value="TRNASYNTHTRP"/>
</dbReference>
<evidence type="ECO:0000256" key="11">
    <source>
        <dbReference type="SAM" id="MobiDB-lite"/>
    </source>
</evidence>
<feature type="compositionally biased region" description="Polar residues" evidence="11">
    <location>
        <begin position="52"/>
        <end position="62"/>
    </location>
</feature>
<dbReference type="GO" id="GO:0004830">
    <property type="term" value="F:tryptophan-tRNA ligase activity"/>
    <property type="evidence" value="ECO:0007669"/>
    <property type="project" value="UniProtKB-EC"/>
</dbReference>
<comment type="similarity">
    <text evidence="2 10">Belongs to the class-I aminoacyl-tRNA synthetase family.</text>
</comment>
<keyword evidence="6 10" id="KW-0067">ATP-binding</keyword>
<dbReference type="InterPro" id="IPR002305">
    <property type="entry name" value="aa-tRNA-synth_Ic"/>
</dbReference>
<dbReference type="NCBIfam" id="TIGR00233">
    <property type="entry name" value="trpS"/>
    <property type="match status" value="1"/>
</dbReference>
<reference evidence="12 13" key="1">
    <citation type="submission" date="2023-08" db="EMBL/GenBank/DDBJ databases">
        <title>Black Yeasts Isolated from many extreme environments.</title>
        <authorList>
            <person name="Coleine C."/>
            <person name="Stajich J.E."/>
            <person name="Selbmann L."/>
        </authorList>
    </citation>
    <scope>NUCLEOTIDE SEQUENCE [LARGE SCALE GENOMIC DNA]</scope>
    <source>
        <strain evidence="12 13">CCFEE 5910</strain>
    </source>
</reference>
<dbReference type="SUPFAM" id="SSF52374">
    <property type="entry name" value="Nucleotidylyl transferase"/>
    <property type="match status" value="1"/>
</dbReference>
<evidence type="ECO:0000256" key="9">
    <source>
        <dbReference type="ARBA" id="ARBA00030268"/>
    </source>
</evidence>
<dbReference type="InterPro" id="IPR014729">
    <property type="entry name" value="Rossmann-like_a/b/a_fold"/>
</dbReference>
<dbReference type="AlphaFoldDB" id="A0AAN7YJW1"/>
<protein>
    <recommendedName>
        <fullName evidence="3">tryptophan--tRNA ligase</fullName>
        <ecNumber evidence="3">6.1.1.2</ecNumber>
    </recommendedName>
    <alternativeName>
        <fullName evidence="9">Tryptophanyl-tRNA synthetase</fullName>
    </alternativeName>
</protein>
<evidence type="ECO:0000256" key="5">
    <source>
        <dbReference type="ARBA" id="ARBA00022741"/>
    </source>
</evidence>
<comment type="caution">
    <text evidence="12">The sequence shown here is derived from an EMBL/GenBank/DDBJ whole genome shotgun (WGS) entry which is preliminary data.</text>
</comment>
<feature type="region of interest" description="Disordered" evidence="11">
    <location>
        <begin position="434"/>
        <end position="453"/>
    </location>
</feature>
<dbReference type="GO" id="GO:0005759">
    <property type="term" value="C:mitochondrial matrix"/>
    <property type="evidence" value="ECO:0007669"/>
    <property type="project" value="TreeGrafter"/>
</dbReference>
<evidence type="ECO:0000256" key="3">
    <source>
        <dbReference type="ARBA" id="ARBA00013161"/>
    </source>
</evidence>
<evidence type="ECO:0000313" key="13">
    <source>
        <dbReference type="Proteomes" id="UP001309876"/>
    </source>
</evidence>
<keyword evidence="13" id="KW-1185">Reference proteome</keyword>
<dbReference type="Proteomes" id="UP001309876">
    <property type="component" value="Unassembled WGS sequence"/>
</dbReference>
<dbReference type="FunFam" id="1.10.240.10:FF:000002">
    <property type="entry name" value="Tryptophan--tRNA ligase"/>
    <property type="match status" value="1"/>
</dbReference>
<dbReference type="Gene3D" id="1.10.240.10">
    <property type="entry name" value="Tyrosyl-Transfer RNA Synthetase"/>
    <property type="match status" value="1"/>
</dbReference>
<organism evidence="12 13">
    <name type="scientific">Lithohypha guttulata</name>
    <dbReference type="NCBI Taxonomy" id="1690604"/>
    <lineage>
        <taxon>Eukaryota</taxon>
        <taxon>Fungi</taxon>
        <taxon>Dikarya</taxon>
        <taxon>Ascomycota</taxon>
        <taxon>Pezizomycotina</taxon>
        <taxon>Eurotiomycetes</taxon>
        <taxon>Chaetothyriomycetidae</taxon>
        <taxon>Chaetothyriales</taxon>
        <taxon>Trichomeriaceae</taxon>
        <taxon>Lithohypha</taxon>
    </lineage>
</organism>
<comment type="subcellular location">
    <subcellularLocation>
        <location evidence="1">Mitochondrion</location>
    </subcellularLocation>
</comment>
<evidence type="ECO:0000313" key="12">
    <source>
        <dbReference type="EMBL" id="KAK5090873.1"/>
    </source>
</evidence>
<proteinExistence type="inferred from homology"/>
<evidence type="ECO:0000256" key="7">
    <source>
        <dbReference type="ARBA" id="ARBA00022917"/>
    </source>
</evidence>
<keyword evidence="7 10" id="KW-0648">Protein biosynthesis</keyword>
<dbReference type="InterPro" id="IPR002306">
    <property type="entry name" value="Trp-tRNA-ligase"/>
</dbReference>
<evidence type="ECO:0000256" key="8">
    <source>
        <dbReference type="ARBA" id="ARBA00023146"/>
    </source>
</evidence>
<dbReference type="PANTHER" id="PTHR43766:SF1">
    <property type="entry name" value="TRYPTOPHAN--TRNA LIGASE, MITOCHONDRIAL"/>
    <property type="match status" value="1"/>
</dbReference>
<keyword evidence="8 10" id="KW-0030">Aminoacyl-tRNA synthetase</keyword>
<dbReference type="GO" id="GO:0005524">
    <property type="term" value="F:ATP binding"/>
    <property type="evidence" value="ECO:0007669"/>
    <property type="project" value="UniProtKB-KW"/>
</dbReference>
<evidence type="ECO:0000256" key="4">
    <source>
        <dbReference type="ARBA" id="ARBA00022598"/>
    </source>
</evidence>
<dbReference type="GO" id="GO:0070183">
    <property type="term" value="P:mitochondrial tryptophanyl-tRNA aminoacylation"/>
    <property type="evidence" value="ECO:0007669"/>
    <property type="project" value="TreeGrafter"/>
</dbReference>
<evidence type="ECO:0000256" key="6">
    <source>
        <dbReference type="ARBA" id="ARBA00022840"/>
    </source>
</evidence>
<dbReference type="EMBL" id="JAVRRJ010000001">
    <property type="protein sequence ID" value="KAK5090873.1"/>
    <property type="molecule type" value="Genomic_DNA"/>
</dbReference>
<dbReference type="Pfam" id="PF00579">
    <property type="entry name" value="tRNA-synt_1b"/>
    <property type="match status" value="1"/>
</dbReference>
<dbReference type="EC" id="6.1.1.2" evidence="3"/>